<name>A0A9P4UGC8_9PLEO</name>
<accession>A0A9P4UGC8</accession>
<evidence type="ECO:0000313" key="3">
    <source>
        <dbReference type="Proteomes" id="UP000799764"/>
    </source>
</evidence>
<organism evidence="2 3">
    <name type="scientific">Karstenula rhodostoma CBS 690.94</name>
    <dbReference type="NCBI Taxonomy" id="1392251"/>
    <lineage>
        <taxon>Eukaryota</taxon>
        <taxon>Fungi</taxon>
        <taxon>Dikarya</taxon>
        <taxon>Ascomycota</taxon>
        <taxon>Pezizomycotina</taxon>
        <taxon>Dothideomycetes</taxon>
        <taxon>Pleosporomycetidae</taxon>
        <taxon>Pleosporales</taxon>
        <taxon>Massarineae</taxon>
        <taxon>Didymosphaeriaceae</taxon>
        <taxon>Karstenula</taxon>
    </lineage>
</organism>
<dbReference type="EMBL" id="MU001495">
    <property type="protein sequence ID" value="KAF2448388.1"/>
    <property type="molecule type" value="Genomic_DNA"/>
</dbReference>
<feature type="chain" id="PRO_5040500581" description="Secreted protein" evidence="1">
    <location>
        <begin position="30"/>
        <end position="95"/>
    </location>
</feature>
<evidence type="ECO:0008006" key="4">
    <source>
        <dbReference type="Google" id="ProtNLM"/>
    </source>
</evidence>
<proteinExistence type="predicted"/>
<sequence length="95" mass="10428">MSNRATNASFLFHAHYGAISILLLSNADTDTDTDNDNDNDIIATCGLFQRAVHRNSRSTINMPFCSHRRRSSVGAAATCLLILIPVHRCGPKVRT</sequence>
<evidence type="ECO:0000313" key="2">
    <source>
        <dbReference type="EMBL" id="KAF2448388.1"/>
    </source>
</evidence>
<keyword evidence="1" id="KW-0732">Signal</keyword>
<feature type="signal peptide" evidence="1">
    <location>
        <begin position="1"/>
        <end position="29"/>
    </location>
</feature>
<keyword evidence="3" id="KW-1185">Reference proteome</keyword>
<gene>
    <name evidence="2" type="ORF">P171DRAFT_428475</name>
</gene>
<dbReference type="AlphaFoldDB" id="A0A9P4UGC8"/>
<evidence type="ECO:0000256" key="1">
    <source>
        <dbReference type="SAM" id="SignalP"/>
    </source>
</evidence>
<protein>
    <recommendedName>
        <fullName evidence="4">Secreted protein</fullName>
    </recommendedName>
</protein>
<dbReference type="Proteomes" id="UP000799764">
    <property type="component" value="Unassembled WGS sequence"/>
</dbReference>
<reference evidence="2" key="1">
    <citation type="journal article" date="2020" name="Stud. Mycol.">
        <title>101 Dothideomycetes genomes: a test case for predicting lifestyles and emergence of pathogens.</title>
        <authorList>
            <person name="Haridas S."/>
            <person name="Albert R."/>
            <person name="Binder M."/>
            <person name="Bloem J."/>
            <person name="Labutti K."/>
            <person name="Salamov A."/>
            <person name="Andreopoulos B."/>
            <person name="Baker S."/>
            <person name="Barry K."/>
            <person name="Bills G."/>
            <person name="Bluhm B."/>
            <person name="Cannon C."/>
            <person name="Castanera R."/>
            <person name="Culley D."/>
            <person name="Daum C."/>
            <person name="Ezra D."/>
            <person name="Gonzalez J."/>
            <person name="Henrissat B."/>
            <person name="Kuo A."/>
            <person name="Liang C."/>
            <person name="Lipzen A."/>
            <person name="Lutzoni F."/>
            <person name="Magnuson J."/>
            <person name="Mondo S."/>
            <person name="Nolan M."/>
            <person name="Ohm R."/>
            <person name="Pangilinan J."/>
            <person name="Park H.-J."/>
            <person name="Ramirez L."/>
            <person name="Alfaro M."/>
            <person name="Sun H."/>
            <person name="Tritt A."/>
            <person name="Yoshinaga Y."/>
            <person name="Zwiers L.-H."/>
            <person name="Turgeon B."/>
            <person name="Goodwin S."/>
            <person name="Spatafora J."/>
            <person name="Crous P."/>
            <person name="Grigoriev I."/>
        </authorList>
    </citation>
    <scope>NUCLEOTIDE SEQUENCE</scope>
    <source>
        <strain evidence="2">CBS 690.94</strain>
    </source>
</reference>
<comment type="caution">
    <text evidence="2">The sequence shown here is derived from an EMBL/GenBank/DDBJ whole genome shotgun (WGS) entry which is preliminary data.</text>
</comment>